<dbReference type="InterPro" id="IPR015341">
    <property type="entry name" value="Glyco_hydro_38_cen"/>
</dbReference>
<dbReference type="Pfam" id="PF07748">
    <property type="entry name" value="Glyco_hydro_38C"/>
    <property type="match status" value="1"/>
</dbReference>
<dbReference type="Gene3D" id="2.60.40.2210">
    <property type="match status" value="1"/>
</dbReference>
<dbReference type="Gene3D" id="2.60.40.2220">
    <property type="match status" value="1"/>
</dbReference>
<dbReference type="InterPro" id="IPR037094">
    <property type="entry name" value="Glyco_hydro_38_cen_sf"/>
</dbReference>
<evidence type="ECO:0000256" key="4">
    <source>
        <dbReference type="ARBA" id="ARBA00023295"/>
    </source>
</evidence>
<accession>A0ABQ1YXC9</accession>
<evidence type="ECO:0000256" key="1">
    <source>
        <dbReference type="ARBA" id="ARBA00009792"/>
    </source>
</evidence>
<dbReference type="Pfam" id="PF17677">
    <property type="entry name" value="Glyco_hydro38C2"/>
    <property type="match status" value="1"/>
</dbReference>
<dbReference type="InterPro" id="IPR027291">
    <property type="entry name" value="Glyco_hydro_38_N_sf"/>
</dbReference>
<evidence type="ECO:0000259" key="5">
    <source>
        <dbReference type="SMART" id="SM00872"/>
    </source>
</evidence>
<sequence>MTRTTAHLISHTHWDREWYMPYEHHHYLLTELMNDLLTTLEEDDRYRYFHLDGQTIIIEDYLQVHPEKREQLEKYITEGRIIIGPWYVLQDEFLTSSEANVRNLLIGHQDAAKYGVISKLGYFPDSFGNMGQAPQMLQQADIDTAVFGRGVKPTGFDNVVIDHISSSYESPYSEMFWSSPDGSKVVGLLFANWYSNGNEVPVDPEESKVFWDKRLADAGKYASTPELLFMNGCDHQPVQQDLGDAIDTAKTLFPDVDFVHSSFENYMNALKQQLPADLVTVEGELRSQHTDGWGTLVNTASARVYLKQLNQVGQTLLEKGAEPLAALAHLVSGKSYPHQLLTYAWKTLMQNHPHDSICGCSVDEVHREMVGRFDKSRHITEAIIAESLQAVAGQIDTSGVKAWGESSLPVTIFNMTGWDRSGTVSVDLIAAKSYFKEGPNPTAIAERLAALPLHLEEGCLLDDNGHIIAAKAEDLGVQFGYELPKDQFRKPYMARKIRLTFEAGRVPALGFKTFAWEPTAAKLKQQAPHSSLVALDNGMANEFISVRIHKDGSYDVTDMLSQKTFEGLGRYENCGDIGNEYVFRQPEGDVALTTQGIPAQITLVENEPYRISYEIVHEWEIPAAADALFEEEKRKMVPFRKRQAARGTQMQTLRIVTTLSLEQSGKGVLVSASFNNQAKDHRLRVLFPTGLEAKTHLADSVFEAAKRDITPAPEWINPSNAQHQHAFVSVSDGKFGLTVANKGLNEYEVLRDGLNTIAVTLLRSVSELGDWGVFPTPEAQCLGDHTVEFAIYPHVGTVIESETFAEAYQYQSPWFHIQTERKQATLPSTYQLVKWHGPSLALSAFKLSLEHEDVMIRWYNLAHQAEELTLEPSFSVENVYSSDILERRHSCKQLVEGKMQATVGKAQIITYALQPLK</sequence>
<gene>
    <name evidence="6" type="ORF">GCM10008013_49950</name>
</gene>
<dbReference type="SUPFAM" id="SSF88713">
    <property type="entry name" value="Glycoside hydrolase/deacetylase"/>
    <property type="match status" value="1"/>
</dbReference>
<dbReference type="InterPro" id="IPR011013">
    <property type="entry name" value="Gal_mutarotase_sf_dom"/>
</dbReference>
<evidence type="ECO:0000313" key="7">
    <source>
        <dbReference type="Proteomes" id="UP000659344"/>
    </source>
</evidence>
<reference evidence="7" key="1">
    <citation type="journal article" date="2019" name="Int. J. Syst. Evol. Microbiol.">
        <title>The Global Catalogue of Microorganisms (GCM) 10K type strain sequencing project: providing services to taxonomists for standard genome sequencing and annotation.</title>
        <authorList>
            <consortium name="The Broad Institute Genomics Platform"/>
            <consortium name="The Broad Institute Genome Sequencing Center for Infectious Disease"/>
            <person name="Wu L."/>
            <person name="Ma J."/>
        </authorList>
    </citation>
    <scope>NUCLEOTIDE SEQUENCE [LARGE SCALE GENOMIC DNA]</scope>
    <source>
        <strain evidence="7">CGMCC 1.12769</strain>
    </source>
</reference>
<dbReference type="InterPro" id="IPR028995">
    <property type="entry name" value="Glyco_hydro_57/38_cen_sf"/>
</dbReference>
<dbReference type="Gene3D" id="2.70.98.30">
    <property type="entry name" value="Golgi alpha-mannosidase II, domain 4"/>
    <property type="match status" value="1"/>
</dbReference>
<dbReference type="RefSeq" id="WP_188542623.1">
    <property type="nucleotide sequence ID" value="NZ_BMFT01000009.1"/>
</dbReference>
<keyword evidence="4" id="KW-0326">Glycosidase</keyword>
<dbReference type="Proteomes" id="UP000659344">
    <property type="component" value="Unassembled WGS sequence"/>
</dbReference>
<dbReference type="InterPro" id="IPR011330">
    <property type="entry name" value="Glyco_hydro/deAcase_b/a-brl"/>
</dbReference>
<dbReference type="Pfam" id="PF01074">
    <property type="entry name" value="Glyco_hydro_38N"/>
    <property type="match status" value="1"/>
</dbReference>
<dbReference type="InterPro" id="IPR000602">
    <property type="entry name" value="Glyco_hydro_38_N"/>
</dbReference>
<keyword evidence="7" id="KW-1185">Reference proteome</keyword>
<dbReference type="InterPro" id="IPR041147">
    <property type="entry name" value="GH38_C"/>
</dbReference>
<dbReference type="PANTHER" id="PTHR46017">
    <property type="entry name" value="ALPHA-MANNOSIDASE 2C1"/>
    <property type="match status" value="1"/>
</dbReference>
<comment type="caution">
    <text evidence="6">The sequence shown here is derived from an EMBL/GenBank/DDBJ whole genome shotgun (WGS) entry which is preliminary data.</text>
</comment>
<proteinExistence type="inferred from homology"/>
<keyword evidence="2" id="KW-0479">Metal-binding</keyword>
<dbReference type="SUPFAM" id="SSF88688">
    <property type="entry name" value="Families 57/38 glycoside transferase middle domain"/>
    <property type="match status" value="1"/>
</dbReference>
<dbReference type="SMART" id="SM00872">
    <property type="entry name" value="Alpha-mann_mid"/>
    <property type="match status" value="1"/>
</dbReference>
<protein>
    <submittedName>
        <fullName evidence="6">Alpha-mannosidase</fullName>
    </submittedName>
</protein>
<dbReference type="Gene3D" id="3.20.110.10">
    <property type="entry name" value="Glycoside hydrolase 38, N terminal domain"/>
    <property type="match status" value="1"/>
</dbReference>
<dbReference type="InterPro" id="IPR041509">
    <property type="entry name" value="GH38_beta-1"/>
</dbReference>
<dbReference type="Gene3D" id="1.20.1270.50">
    <property type="entry name" value="Glycoside hydrolase family 38, central domain"/>
    <property type="match status" value="1"/>
</dbReference>
<evidence type="ECO:0000256" key="2">
    <source>
        <dbReference type="ARBA" id="ARBA00022723"/>
    </source>
</evidence>
<dbReference type="Pfam" id="PF09261">
    <property type="entry name" value="Alpha-mann_mid"/>
    <property type="match status" value="1"/>
</dbReference>
<dbReference type="CDD" id="cd10814">
    <property type="entry name" value="GH38N_AMII_SpGH38_like"/>
    <property type="match status" value="1"/>
</dbReference>
<name>A0ABQ1YXC9_9BACL</name>
<evidence type="ECO:0000256" key="3">
    <source>
        <dbReference type="ARBA" id="ARBA00022801"/>
    </source>
</evidence>
<evidence type="ECO:0000313" key="6">
    <source>
        <dbReference type="EMBL" id="GGH40493.1"/>
    </source>
</evidence>
<feature type="domain" description="Glycoside hydrolase family 38 central" evidence="5">
    <location>
        <begin position="299"/>
        <end position="373"/>
    </location>
</feature>
<comment type="similarity">
    <text evidence="1">Belongs to the glycosyl hydrolase 38 family.</text>
</comment>
<dbReference type="SUPFAM" id="SSF74650">
    <property type="entry name" value="Galactose mutarotase-like"/>
    <property type="match status" value="1"/>
</dbReference>
<organism evidence="6 7">
    <name type="scientific">Paenibacillus segetis</name>
    <dbReference type="NCBI Taxonomy" id="1325360"/>
    <lineage>
        <taxon>Bacteria</taxon>
        <taxon>Bacillati</taxon>
        <taxon>Bacillota</taxon>
        <taxon>Bacilli</taxon>
        <taxon>Bacillales</taxon>
        <taxon>Paenibacillaceae</taxon>
        <taxon>Paenibacillus</taxon>
    </lineage>
</organism>
<dbReference type="EMBL" id="BMFT01000009">
    <property type="protein sequence ID" value="GGH40493.1"/>
    <property type="molecule type" value="Genomic_DNA"/>
</dbReference>
<keyword evidence="3" id="KW-0378">Hydrolase</keyword>
<dbReference type="Pfam" id="PF18438">
    <property type="entry name" value="Glyco_hydro_38"/>
    <property type="match status" value="1"/>
</dbReference>
<dbReference type="InterPro" id="IPR011682">
    <property type="entry name" value="Glyco_hydro_38_C"/>
</dbReference>
<dbReference type="PANTHER" id="PTHR46017:SF2">
    <property type="entry name" value="MANNOSYLGLYCERATE HYDROLASE"/>
    <property type="match status" value="1"/>
</dbReference>